<sequence length="177" mass="19709">MGSKQVETVYCDFAKPFGAQDFQVLIGSVGVKSVVTNFYVQKNTKFSRRNTPIPFEVETVNNGRAMDLASGKFTAPVKGTYFFTFAGHASFPSSFTRVEILSISFYRNGNKVGTAEVGEFHSDNNQLCPLNFQTSQNLQAGDQVWLQIETVSSGVELYDDSRHLTHFSGFLLEEDFS</sequence>
<keyword evidence="2" id="KW-0964">Secreted</keyword>
<gene>
    <name evidence="5" type="ORF">APZ42_017363</name>
</gene>
<dbReference type="Gene3D" id="2.60.120.40">
    <property type="match status" value="1"/>
</dbReference>
<evidence type="ECO:0000313" key="5">
    <source>
        <dbReference type="EMBL" id="KZS16726.1"/>
    </source>
</evidence>
<evidence type="ECO:0000256" key="1">
    <source>
        <dbReference type="ARBA" id="ARBA00004613"/>
    </source>
</evidence>
<dbReference type="InterPro" id="IPR001073">
    <property type="entry name" value="C1q_dom"/>
</dbReference>
<keyword evidence="3" id="KW-0732">Signal</keyword>
<dbReference type="AlphaFoldDB" id="A0A164ZTA2"/>
<proteinExistence type="predicted"/>
<reference evidence="5 6" key="1">
    <citation type="submission" date="2016-03" db="EMBL/GenBank/DDBJ databases">
        <title>EvidentialGene: Evidence-directed Construction of Genes on Genomes.</title>
        <authorList>
            <person name="Gilbert D.G."/>
            <person name="Choi J.-H."/>
            <person name="Mockaitis K."/>
            <person name="Colbourne J."/>
            <person name="Pfrender M."/>
        </authorList>
    </citation>
    <scope>NUCLEOTIDE SEQUENCE [LARGE SCALE GENOMIC DNA]</scope>
    <source>
        <strain evidence="5 6">Xinb3</strain>
        <tissue evidence="5">Complete organism</tissue>
    </source>
</reference>
<feature type="domain" description="C1q" evidence="4">
    <location>
        <begin position="31"/>
        <end position="177"/>
    </location>
</feature>
<dbReference type="PANTHER" id="PTHR22923:SF62">
    <property type="entry name" value="CVP18"/>
    <property type="match status" value="1"/>
</dbReference>
<dbReference type="PANTHER" id="PTHR22923">
    <property type="entry name" value="CEREBELLIN-RELATED"/>
    <property type="match status" value="1"/>
</dbReference>
<dbReference type="OrthoDB" id="6338170at2759"/>
<evidence type="ECO:0000313" key="6">
    <source>
        <dbReference type="Proteomes" id="UP000076858"/>
    </source>
</evidence>
<evidence type="ECO:0000256" key="2">
    <source>
        <dbReference type="ARBA" id="ARBA00022525"/>
    </source>
</evidence>
<dbReference type="GO" id="GO:0005615">
    <property type="term" value="C:extracellular space"/>
    <property type="evidence" value="ECO:0007669"/>
    <property type="project" value="TreeGrafter"/>
</dbReference>
<comment type="caution">
    <text evidence="5">The sequence shown here is derived from an EMBL/GenBank/DDBJ whole genome shotgun (WGS) entry which is preliminary data.</text>
</comment>
<dbReference type="SUPFAM" id="SSF49842">
    <property type="entry name" value="TNF-like"/>
    <property type="match status" value="1"/>
</dbReference>
<dbReference type="SMART" id="SM00110">
    <property type="entry name" value="C1Q"/>
    <property type="match status" value="1"/>
</dbReference>
<dbReference type="PROSITE" id="PS50871">
    <property type="entry name" value="C1Q"/>
    <property type="match status" value="1"/>
</dbReference>
<organism evidence="5 6">
    <name type="scientific">Daphnia magna</name>
    <dbReference type="NCBI Taxonomy" id="35525"/>
    <lineage>
        <taxon>Eukaryota</taxon>
        <taxon>Metazoa</taxon>
        <taxon>Ecdysozoa</taxon>
        <taxon>Arthropoda</taxon>
        <taxon>Crustacea</taxon>
        <taxon>Branchiopoda</taxon>
        <taxon>Diplostraca</taxon>
        <taxon>Cladocera</taxon>
        <taxon>Anomopoda</taxon>
        <taxon>Daphniidae</taxon>
        <taxon>Daphnia</taxon>
    </lineage>
</organism>
<evidence type="ECO:0000259" key="4">
    <source>
        <dbReference type="PROSITE" id="PS50871"/>
    </source>
</evidence>
<comment type="subcellular location">
    <subcellularLocation>
        <location evidence="1">Secreted</location>
    </subcellularLocation>
</comment>
<name>A0A164ZTA2_9CRUS</name>
<protein>
    <recommendedName>
        <fullName evidence="4">C1q domain-containing protein</fullName>
    </recommendedName>
</protein>
<accession>A0A164ZTA2</accession>
<dbReference type="Proteomes" id="UP000076858">
    <property type="component" value="Unassembled WGS sequence"/>
</dbReference>
<dbReference type="InterPro" id="IPR008983">
    <property type="entry name" value="Tumour_necrosis_fac-like_dom"/>
</dbReference>
<keyword evidence="6" id="KW-1185">Reference proteome</keyword>
<dbReference type="InterPro" id="IPR050822">
    <property type="entry name" value="Cerebellin_Synaptic_Org"/>
</dbReference>
<evidence type="ECO:0000256" key="3">
    <source>
        <dbReference type="ARBA" id="ARBA00022729"/>
    </source>
</evidence>
<dbReference type="EMBL" id="LRGB01000687">
    <property type="protein sequence ID" value="KZS16726.1"/>
    <property type="molecule type" value="Genomic_DNA"/>
</dbReference>
<dbReference type="Pfam" id="PF00386">
    <property type="entry name" value="C1q"/>
    <property type="match status" value="1"/>
</dbReference>